<dbReference type="AlphaFoldDB" id="A0A497F8M4"/>
<feature type="transmembrane region" description="Helical" evidence="1">
    <location>
        <begin position="30"/>
        <end position="48"/>
    </location>
</feature>
<evidence type="ECO:0000313" key="5">
    <source>
        <dbReference type="Proteomes" id="UP000269499"/>
    </source>
</evidence>
<organism evidence="4 5">
    <name type="scientific">Thermoproteota archaeon</name>
    <dbReference type="NCBI Taxonomy" id="2056631"/>
    <lineage>
        <taxon>Archaea</taxon>
        <taxon>Thermoproteota</taxon>
    </lineage>
</organism>
<dbReference type="InterPro" id="IPR009995">
    <property type="entry name" value="DUF1512"/>
</dbReference>
<evidence type="ECO:0000259" key="2">
    <source>
        <dbReference type="Pfam" id="PF07431"/>
    </source>
</evidence>
<dbReference type="PIRSF" id="PIRSF016495">
    <property type="entry name" value="UCP016495"/>
    <property type="match status" value="1"/>
</dbReference>
<dbReference type="InterPro" id="IPR056460">
    <property type="entry name" value="DUF1512_N"/>
</dbReference>
<comment type="caution">
    <text evidence="4">The sequence shown here is derived from an EMBL/GenBank/DDBJ whole genome shotgun (WGS) entry which is preliminary data.</text>
</comment>
<dbReference type="EMBL" id="QMRA01000004">
    <property type="protein sequence ID" value="RLE55697.1"/>
    <property type="molecule type" value="Genomic_DNA"/>
</dbReference>
<dbReference type="Proteomes" id="UP000269499">
    <property type="component" value="Unassembled WGS sequence"/>
</dbReference>
<protein>
    <submittedName>
        <fullName evidence="4">DUF1512 domain-containing protein</fullName>
    </submittedName>
</protein>
<evidence type="ECO:0000256" key="1">
    <source>
        <dbReference type="SAM" id="Phobius"/>
    </source>
</evidence>
<evidence type="ECO:0000313" key="4">
    <source>
        <dbReference type="EMBL" id="RLE55697.1"/>
    </source>
</evidence>
<evidence type="ECO:0000259" key="3">
    <source>
        <dbReference type="Pfam" id="PF23542"/>
    </source>
</evidence>
<keyword evidence="1" id="KW-0812">Transmembrane</keyword>
<gene>
    <name evidence="4" type="ORF">DRJ26_00510</name>
</gene>
<name>A0A497F8M4_9CREN</name>
<keyword evidence="1" id="KW-1133">Transmembrane helix</keyword>
<dbReference type="InterPro" id="IPR056461">
    <property type="entry name" value="DUF1512_C"/>
</dbReference>
<feature type="domain" description="DUF1512" evidence="3">
    <location>
        <begin position="212"/>
        <end position="384"/>
    </location>
</feature>
<dbReference type="Pfam" id="PF23542">
    <property type="entry name" value="DUF1512_C"/>
    <property type="match status" value="1"/>
</dbReference>
<reference evidence="4 5" key="1">
    <citation type="submission" date="2018-06" db="EMBL/GenBank/DDBJ databases">
        <title>Extensive metabolic versatility and redundancy in microbially diverse, dynamic hydrothermal sediments.</title>
        <authorList>
            <person name="Dombrowski N."/>
            <person name="Teske A."/>
            <person name="Baker B.J."/>
        </authorList>
    </citation>
    <scope>NUCLEOTIDE SEQUENCE [LARGE SCALE GENOMIC DNA]</scope>
    <source>
        <strain evidence="4">B20_G2</strain>
    </source>
</reference>
<keyword evidence="1" id="KW-0472">Membrane</keyword>
<proteinExistence type="predicted"/>
<sequence length="386" mass="42506">MFCNRVGRLRGGLKLILVSFFMINDSLDKYILDVLFFVVFALFITLFNQRIQVWMWIRDAEGALRRLHFLASSAKDITIKTVKEVGNPSFDPAPLIDDFLDFFFIEPVSLDPAGVIQRLEHILNTRDKRIEAFAKKIAPNADPMFLPNIEGLLEATIVLNTLYREIRHLLLLGKKTKSVVFLMQLQMFLPIIMRYAEAFFGAVDAFSGGKPIGDGVGALVAAKLMRGKPHKEIVEKVVASEFDFEGRRVVVIKAKGPGAEVGKPGEAIARIVAQNSGAIARIIMIDAAAKLEGEKTGRIAEGVGAAIGDPGPEKYKIEEIAVKYGIPIDAIAIKLSLEEAITVMRKEILEAAEKVVQRVLNIIKERVREGETVIVAGIGNTIGIGQ</sequence>
<feature type="domain" description="DUF1512" evidence="2">
    <location>
        <begin position="31"/>
        <end position="207"/>
    </location>
</feature>
<accession>A0A497F8M4</accession>
<dbReference type="Pfam" id="PF07431">
    <property type="entry name" value="DUF1512"/>
    <property type="match status" value="1"/>
</dbReference>